<protein>
    <submittedName>
        <fullName evidence="2">T6SS phospholipase effector Tle1-like catalytic domain-containing protein</fullName>
    </submittedName>
</protein>
<evidence type="ECO:0000313" key="2">
    <source>
        <dbReference type="EMBL" id="MFC0253256.1"/>
    </source>
</evidence>
<gene>
    <name evidence="2" type="ORF">ACFFJK_15255</name>
</gene>
<sequence length="712" mass="79326">MTAKLCPMIPAEFVEAQNSDKFFGKDGMNTIRRIWEVREFFTAKNPDKSCESNLFFGFFFDGTKNNYREDERTNGFSNIAHLYDCYPGNGVRYVLPESSDWQHEIEKYSHFFKVYIPGVASPFGHVNDTGAGNDLTLGAAMGWLGERRIIWALVQAINNVHRFILKEALVGPDELKKIFPKITLDKKARSLMVGPNPALRRNDRHIGEITSDGAARVQFEVLLKRLHAVSSNHWPDKKTGKPKKIDPAIIKNIYISIFGFSRGATQARAFTNWLQSLCKLDAQLAGRGADMSLGGFNVQFDFLGIFDTVASVGGGNTLGNAPVGTYLDGHGAWADAEDSLRIPCGLKCLHLVAAHEIRRSFPVDSISVGGSVAGQCEELVLPGAHSDVGGGYCPREQGKGSDLLGSDMMSRIPLLLMYKSARLSGVPFKLELANEIARKRFAVDPRVIQHFNAYLSNCIEKQGPLHRLMREHARKYIEWRLLRRIAGKESLQRIGSFSRASNFHQNDLHSAAVEFEEELKRFAGWLGEKGKKFVPQAQKMGFGNEVEAEWEEIARWWGKPSSLSPEAVRFFDDYVHDSRASFKLLGPDSESKQHEELREWLRRKKIASDINSAHSAMGGGGLGVDMGINIAVSDGLNTVQRRAVDEYSTTKKIPRMVNSGREPWKAPVYAGYLRYRKVYGGADNVLLSSASKHSTLIEQIADFDSSSDGALV</sequence>
<feature type="domain" description="T6SS Phospholipase effector Tle1-like catalytic" evidence="1">
    <location>
        <begin position="297"/>
        <end position="419"/>
    </location>
</feature>
<dbReference type="RefSeq" id="WP_379680258.1">
    <property type="nucleotide sequence ID" value="NZ_JBHLWP010000013.1"/>
</dbReference>
<proteinExistence type="predicted"/>
<name>A0ABV6FIE0_9BURK</name>
<accession>A0ABV6FIE0</accession>
<dbReference type="Pfam" id="PF09994">
    <property type="entry name" value="T6SS_Tle1-like_cat"/>
    <property type="match status" value="1"/>
</dbReference>
<dbReference type="PANTHER" id="PTHR33840:SF1">
    <property type="entry name" value="TLE1 PHOSPHOLIPASE DOMAIN-CONTAINING PROTEIN"/>
    <property type="match status" value="1"/>
</dbReference>
<dbReference type="InterPro" id="IPR018712">
    <property type="entry name" value="Tle1-like_cat"/>
</dbReference>
<keyword evidence="3" id="KW-1185">Reference proteome</keyword>
<dbReference type="EMBL" id="JBHLWP010000013">
    <property type="protein sequence ID" value="MFC0253256.1"/>
    <property type="molecule type" value="Genomic_DNA"/>
</dbReference>
<dbReference type="PANTHER" id="PTHR33840">
    <property type="match status" value="1"/>
</dbReference>
<evidence type="ECO:0000313" key="3">
    <source>
        <dbReference type="Proteomes" id="UP001589773"/>
    </source>
</evidence>
<reference evidence="2 3" key="1">
    <citation type="submission" date="2024-09" db="EMBL/GenBank/DDBJ databases">
        <authorList>
            <person name="Sun Q."/>
            <person name="Mori K."/>
        </authorList>
    </citation>
    <scope>NUCLEOTIDE SEQUENCE [LARGE SCALE GENOMIC DNA]</scope>
    <source>
        <strain evidence="2 3">CCM 7792</strain>
    </source>
</reference>
<evidence type="ECO:0000259" key="1">
    <source>
        <dbReference type="Pfam" id="PF09994"/>
    </source>
</evidence>
<comment type="caution">
    <text evidence="2">The sequence shown here is derived from an EMBL/GenBank/DDBJ whole genome shotgun (WGS) entry which is preliminary data.</text>
</comment>
<organism evidence="2 3">
    <name type="scientific">Massilia consociata</name>
    <dbReference type="NCBI Taxonomy" id="760117"/>
    <lineage>
        <taxon>Bacteria</taxon>
        <taxon>Pseudomonadati</taxon>
        <taxon>Pseudomonadota</taxon>
        <taxon>Betaproteobacteria</taxon>
        <taxon>Burkholderiales</taxon>
        <taxon>Oxalobacteraceae</taxon>
        <taxon>Telluria group</taxon>
        <taxon>Massilia</taxon>
    </lineage>
</organism>
<dbReference type="Proteomes" id="UP001589773">
    <property type="component" value="Unassembled WGS sequence"/>
</dbReference>